<feature type="compositionally biased region" description="Low complexity" evidence="1">
    <location>
        <begin position="117"/>
        <end position="132"/>
    </location>
</feature>
<evidence type="ECO:0000256" key="1">
    <source>
        <dbReference type="SAM" id="MobiDB-lite"/>
    </source>
</evidence>
<protein>
    <submittedName>
        <fullName evidence="2">Uncharacterized protein</fullName>
    </submittedName>
</protein>
<proteinExistence type="predicted"/>
<evidence type="ECO:0000313" key="3">
    <source>
        <dbReference type="Proteomes" id="UP000299102"/>
    </source>
</evidence>
<feature type="compositionally biased region" description="Gly residues" evidence="1">
    <location>
        <begin position="140"/>
        <end position="153"/>
    </location>
</feature>
<organism evidence="2 3">
    <name type="scientific">Eumeta variegata</name>
    <name type="common">Bagworm moth</name>
    <name type="synonym">Eumeta japonica</name>
    <dbReference type="NCBI Taxonomy" id="151549"/>
    <lineage>
        <taxon>Eukaryota</taxon>
        <taxon>Metazoa</taxon>
        <taxon>Ecdysozoa</taxon>
        <taxon>Arthropoda</taxon>
        <taxon>Hexapoda</taxon>
        <taxon>Insecta</taxon>
        <taxon>Pterygota</taxon>
        <taxon>Neoptera</taxon>
        <taxon>Endopterygota</taxon>
        <taxon>Lepidoptera</taxon>
        <taxon>Glossata</taxon>
        <taxon>Ditrysia</taxon>
        <taxon>Tineoidea</taxon>
        <taxon>Psychidae</taxon>
        <taxon>Oiketicinae</taxon>
        <taxon>Eumeta</taxon>
    </lineage>
</organism>
<dbReference type="Proteomes" id="UP000299102">
    <property type="component" value="Unassembled WGS sequence"/>
</dbReference>
<sequence length="199" mass="21933">MCPRVTRHLKVLRVSASTRDVFAQGCAVRVPQINSTIFLVEKKIVTTRRRKPVKGAHAWAGGAHHDHPDIKGPRSRTRPAAEVLKKYECRKGPVVRADARRRTTFRLIRAVSEGPARRPAAARARRSLSAIDSARRGRGRGGGGVRGVRGAGQGESRMSTPPLTFMGPGTRAASSRAVRRIKTRKQDERRPMKDSPKPN</sequence>
<keyword evidence="3" id="KW-1185">Reference proteome</keyword>
<evidence type="ECO:0000313" key="2">
    <source>
        <dbReference type="EMBL" id="GBP59874.1"/>
    </source>
</evidence>
<dbReference type="EMBL" id="BGZK01000773">
    <property type="protein sequence ID" value="GBP59874.1"/>
    <property type="molecule type" value="Genomic_DNA"/>
</dbReference>
<reference evidence="2 3" key="1">
    <citation type="journal article" date="2019" name="Commun. Biol.">
        <title>The bagworm genome reveals a unique fibroin gene that provides high tensile strength.</title>
        <authorList>
            <person name="Kono N."/>
            <person name="Nakamura H."/>
            <person name="Ohtoshi R."/>
            <person name="Tomita M."/>
            <person name="Numata K."/>
            <person name="Arakawa K."/>
        </authorList>
    </citation>
    <scope>NUCLEOTIDE SEQUENCE [LARGE SCALE GENOMIC DNA]</scope>
</reference>
<feature type="region of interest" description="Disordered" evidence="1">
    <location>
        <begin position="55"/>
        <end position="76"/>
    </location>
</feature>
<gene>
    <name evidence="2" type="ORF">EVAR_44550_1</name>
</gene>
<feature type="compositionally biased region" description="Basic and acidic residues" evidence="1">
    <location>
        <begin position="63"/>
        <end position="72"/>
    </location>
</feature>
<accession>A0A4C1XBS4</accession>
<feature type="region of interest" description="Disordered" evidence="1">
    <location>
        <begin position="113"/>
        <end position="199"/>
    </location>
</feature>
<feature type="compositionally biased region" description="Basic and acidic residues" evidence="1">
    <location>
        <begin position="184"/>
        <end position="199"/>
    </location>
</feature>
<dbReference type="AlphaFoldDB" id="A0A4C1XBS4"/>
<comment type="caution">
    <text evidence="2">The sequence shown here is derived from an EMBL/GenBank/DDBJ whole genome shotgun (WGS) entry which is preliminary data.</text>
</comment>
<name>A0A4C1XBS4_EUMVA</name>